<feature type="domain" description="N-sulphoglucosamine sulphohydrolase C-terminal" evidence="1">
    <location>
        <begin position="35"/>
        <end position="185"/>
    </location>
</feature>
<name>A0A383F484_9ZZZZ</name>
<sequence>SVDDSIGAVMDQLKKMGVHDQTLVIYMGDNGYMFGEHGLIDKRVAYETSSRVPMLMQCPDLIKGGTVVKEVVANIDIAPTIMEAMGLAKPAHMDGKSFLPLARGREIPWRDYFLYVYYWEQNYPQTPTHFSLRGDQYKYITYYGLWDTDELFDIKADPMEEKNLIHDPQFAEQKTAMQNRLYNMMEELGGLEIPMNRPRGRQRNLRLRPRDGVKAADFPGAIIADELP</sequence>
<feature type="non-terminal residue" evidence="2">
    <location>
        <position position="1"/>
    </location>
</feature>
<dbReference type="AlphaFoldDB" id="A0A383F484"/>
<dbReference type="PANTHER" id="PTHR43108:SF8">
    <property type="entry name" value="SD21168P"/>
    <property type="match status" value="1"/>
</dbReference>
<feature type="non-terminal residue" evidence="2">
    <location>
        <position position="228"/>
    </location>
</feature>
<proteinExistence type="predicted"/>
<dbReference type="InterPro" id="IPR032506">
    <property type="entry name" value="SGSH_C"/>
</dbReference>
<accession>A0A383F484</accession>
<protein>
    <recommendedName>
        <fullName evidence="1">N-sulphoglucosamine sulphohydrolase C-terminal domain-containing protein</fullName>
    </recommendedName>
</protein>
<organism evidence="2">
    <name type="scientific">marine metagenome</name>
    <dbReference type="NCBI Taxonomy" id="408172"/>
    <lineage>
        <taxon>unclassified sequences</taxon>
        <taxon>metagenomes</taxon>
        <taxon>ecological metagenomes</taxon>
    </lineage>
</organism>
<evidence type="ECO:0000313" key="2">
    <source>
        <dbReference type="EMBL" id="SVE63937.1"/>
    </source>
</evidence>
<dbReference type="Pfam" id="PF16347">
    <property type="entry name" value="SGSH_C"/>
    <property type="match status" value="1"/>
</dbReference>
<dbReference type="Gene3D" id="3.40.720.10">
    <property type="entry name" value="Alkaline Phosphatase, subunit A"/>
    <property type="match status" value="1"/>
</dbReference>
<dbReference type="PANTHER" id="PTHR43108">
    <property type="entry name" value="N-ACETYLGLUCOSAMINE-6-SULFATASE FAMILY MEMBER"/>
    <property type="match status" value="1"/>
</dbReference>
<dbReference type="SUPFAM" id="SSF53649">
    <property type="entry name" value="Alkaline phosphatase-like"/>
    <property type="match status" value="1"/>
</dbReference>
<evidence type="ECO:0000259" key="1">
    <source>
        <dbReference type="Pfam" id="PF16347"/>
    </source>
</evidence>
<dbReference type="EMBL" id="UINC01231416">
    <property type="protein sequence ID" value="SVE63937.1"/>
    <property type="molecule type" value="Genomic_DNA"/>
</dbReference>
<dbReference type="InterPro" id="IPR017850">
    <property type="entry name" value="Alkaline_phosphatase_core_sf"/>
</dbReference>
<reference evidence="2" key="1">
    <citation type="submission" date="2018-05" db="EMBL/GenBank/DDBJ databases">
        <authorList>
            <person name="Lanie J.A."/>
            <person name="Ng W.-L."/>
            <person name="Kazmierczak K.M."/>
            <person name="Andrzejewski T.M."/>
            <person name="Davidsen T.M."/>
            <person name="Wayne K.J."/>
            <person name="Tettelin H."/>
            <person name="Glass J.I."/>
            <person name="Rusch D."/>
            <person name="Podicherti R."/>
            <person name="Tsui H.-C.T."/>
            <person name="Winkler M.E."/>
        </authorList>
    </citation>
    <scope>NUCLEOTIDE SEQUENCE</scope>
</reference>
<gene>
    <name evidence="2" type="ORF">METZ01_LOCUS516791</name>
</gene>